<feature type="region of interest" description="Disordered" evidence="1">
    <location>
        <begin position="569"/>
        <end position="589"/>
    </location>
</feature>
<feature type="region of interest" description="Disordered" evidence="1">
    <location>
        <begin position="491"/>
        <end position="516"/>
    </location>
</feature>
<gene>
    <name evidence="2" type="ORF">DFQ59_11723</name>
</gene>
<organism evidence="2 3">
    <name type="scientific">Thioalbus denitrificans</name>
    <dbReference type="NCBI Taxonomy" id="547122"/>
    <lineage>
        <taxon>Bacteria</taxon>
        <taxon>Pseudomonadati</taxon>
        <taxon>Pseudomonadota</taxon>
        <taxon>Gammaproteobacteria</taxon>
        <taxon>Chromatiales</taxon>
        <taxon>Ectothiorhodospiraceae</taxon>
        <taxon>Thioalbus</taxon>
    </lineage>
</organism>
<keyword evidence="3" id="KW-1185">Reference proteome</keyword>
<dbReference type="Proteomes" id="UP000252707">
    <property type="component" value="Unassembled WGS sequence"/>
</dbReference>
<dbReference type="Gene3D" id="3.30.870.10">
    <property type="entry name" value="Endonuclease Chain A"/>
    <property type="match status" value="1"/>
</dbReference>
<accession>A0A369BU10</accession>
<feature type="compositionally biased region" description="Acidic residues" evidence="1">
    <location>
        <begin position="572"/>
        <end position="584"/>
    </location>
</feature>
<evidence type="ECO:0000313" key="3">
    <source>
        <dbReference type="Proteomes" id="UP000252707"/>
    </source>
</evidence>
<dbReference type="OrthoDB" id="8351115at2"/>
<dbReference type="RefSeq" id="WP_114281258.1">
    <property type="nucleotide sequence ID" value="NZ_QPJY01000017.1"/>
</dbReference>
<dbReference type="AlphaFoldDB" id="A0A369BU10"/>
<comment type="caution">
    <text evidence="2">The sequence shown here is derived from an EMBL/GenBank/DDBJ whole genome shotgun (WGS) entry which is preliminary data.</text>
</comment>
<name>A0A369BU10_9GAMM</name>
<reference evidence="2 3" key="1">
    <citation type="submission" date="2018-07" db="EMBL/GenBank/DDBJ databases">
        <title>Genomic Encyclopedia of Type Strains, Phase IV (KMG-IV): sequencing the most valuable type-strain genomes for metagenomic binning, comparative biology and taxonomic classification.</title>
        <authorList>
            <person name="Goeker M."/>
        </authorList>
    </citation>
    <scope>NUCLEOTIDE SEQUENCE [LARGE SCALE GENOMIC DNA]</scope>
    <source>
        <strain evidence="2 3">DSM 26407</strain>
    </source>
</reference>
<sequence>MLPRISLLDELRKGGYEASLITTFNAYPPFYEEVVLRRLVGAGVRHNVLMMDARQYGHSLEHYPPRLAGREYILLPVKVAGTFHPKLMFLVGKRKGLIVVGSHNMTLAGFGFNRELTNLARIEGADDRDGVALAHEVWDEVEHWLINFSEGVPDHVKRMVRRVRDFAPWLSAEGGAGDVLRLLVGRPGGRTLWEQLTDLLDSEATHVSLCGAFFDQELRFLKRIKHDLKPRWFTVAVDPDTVKIPPQARTMADISIVGANGLGLEDGKEEGSSRYLHAKGILVEQANGGTVFASGSANPSAPAWLSSDSSANVELMLAYTGQRARAIAADMGFTRIVEMPVLGEADWTTIASNTEQCGDPIRPRYRSGIAVVEDTCVIIRQALLEGLGNPEFLLCSPNGKVLDRSSRLRVDSDAGIIEFPEAKLTDASVVDVVISGELVLKLLLHHVRAIEDQARSGTQRRFKEALLSLDTDTPNIELLIHCVDKIIASESRDTPSPGLKKTGTRGQAPSEEQEPPAALAIDISEVKHHKSKKRLIHSSDFSYLLDALIYHLRIAEDKSIEELDHAGRNEEEQVGADDDQDADSEQPTAQKQKVILDVCHARVGTVISRMVAQLNAYAKGKQTLRDLLVRLLAVLAVLRELRSCDGRVSWVEKGQTTVPMKQRHRLLEEIMLNLFEGESSLLQLEALGDDFQHSDDMARLKGLVLWLAWDCGLTMELNKPFMESRNQLDERLKRNAMILALAQMIQSDDVVIDEARQSIGSLTSSEMDWLKEVQRLAFQCEILRHDHSSLFPADSAEPGDIALHKKKDDWILRVVSGSGGNRVFLVRLSRDRERIEYRSEYLGVTRL</sequence>
<evidence type="ECO:0000256" key="1">
    <source>
        <dbReference type="SAM" id="MobiDB-lite"/>
    </source>
</evidence>
<dbReference type="EMBL" id="QPJY01000017">
    <property type="protein sequence ID" value="RCX23897.1"/>
    <property type="molecule type" value="Genomic_DNA"/>
</dbReference>
<evidence type="ECO:0000313" key="2">
    <source>
        <dbReference type="EMBL" id="RCX23897.1"/>
    </source>
</evidence>
<protein>
    <submittedName>
        <fullName evidence="2">Uncharacterized protein</fullName>
    </submittedName>
</protein>
<proteinExistence type="predicted"/>